<dbReference type="SMART" id="SM00382">
    <property type="entry name" value="AAA"/>
    <property type="match status" value="1"/>
</dbReference>
<comment type="caution">
    <text evidence="2">The sequence shown here is derived from an EMBL/GenBank/DDBJ whole genome shotgun (WGS) entry which is preliminary data.</text>
</comment>
<keyword evidence="3" id="KW-1185">Reference proteome</keyword>
<dbReference type="RefSeq" id="WP_135834636.1">
    <property type="nucleotide sequence ID" value="NZ_SRPE01000003.1"/>
</dbReference>
<reference evidence="2 3" key="1">
    <citation type="submission" date="2019-03" db="EMBL/GenBank/DDBJ databases">
        <title>Empedobacter tilapiae sp. nov., isolated from an intestine of Nile tilapia Oreochromis niloticus.</title>
        <authorList>
            <person name="Kim Y.-O."/>
            <person name="Yoon J.-H."/>
        </authorList>
    </citation>
    <scope>NUCLEOTIDE SEQUENCE [LARGE SCALE GENOMIC DNA]</scope>
    <source>
        <strain evidence="2 3">MRS2</strain>
    </source>
</reference>
<name>A0A4Z1BTB0_9FLAO</name>
<evidence type="ECO:0000313" key="3">
    <source>
        <dbReference type="Proteomes" id="UP000297998"/>
    </source>
</evidence>
<dbReference type="EMBL" id="SRPE01000003">
    <property type="protein sequence ID" value="TGN29180.1"/>
    <property type="molecule type" value="Genomic_DNA"/>
</dbReference>
<dbReference type="SUPFAM" id="SSF52540">
    <property type="entry name" value="P-loop containing nucleoside triphosphate hydrolases"/>
    <property type="match status" value="1"/>
</dbReference>
<evidence type="ECO:0000259" key="1">
    <source>
        <dbReference type="SMART" id="SM00382"/>
    </source>
</evidence>
<dbReference type="Pfam" id="PF07693">
    <property type="entry name" value="KAP_NTPase"/>
    <property type="match status" value="1"/>
</dbReference>
<dbReference type="Proteomes" id="UP000297998">
    <property type="component" value="Unassembled WGS sequence"/>
</dbReference>
<dbReference type="OrthoDB" id="871734at2"/>
<dbReference type="InterPro" id="IPR011646">
    <property type="entry name" value="KAP_P-loop"/>
</dbReference>
<feature type="domain" description="AAA+ ATPase" evidence="1">
    <location>
        <begin position="25"/>
        <end position="248"/>
    </location>
</feature>
<dbReference type="InterPro" id="IPR027417">
    <property type="entry name" value="P-loop_NTPase"/>
</dbReference>
<dbReference type="AlphaFoldDB" id="A0A4Z1BTB0"/>
<evidence type="ECO:0000313" key="2">
    <source>
        <dbReference type="EMBL" id="TGN29180.1"/>
    </source>
</evidence>
<gene>
    <name evidence="2" type="ORF">E4J94_04290</name>
</gene>
<protein>
    <recommendedName>
        <fullName evidence="1">AAA+ ATPase domain-containing protein</fullName>
    </recommendedName>
</protein>
<dbReference type="InterPro" id="IPR003593">
    <property type="entry name" value="AAA+_ATPase"/>
</dbReference>
<accession>A0A4Z1BTB0</accession>
<sequence length="498" mass="59361">MDSLDLKISNDNILKQFKDHLEEHTNERILLSGPFGSGKSTFINEFEEFNNEEYYFIKLYPVNYSVSSNEDIFELIKFDILFELLSKYTAEIKLEKEDFTFWLRSWMYITNRMDLFPIFHSLLSLHDKIGKPAAEFLKIMKETVSDFKSYSEEVKIDELQDISDFMDQIIDQKGSPFEMDSTSKFIYDIINNRLKARSKKVVLIIDDLDRLDPDHIFRLFNIFSAHTNSITGENKFGFDKVVFICDIENIRKIYKHKYGSGVDFEGYIDKFYSSTPFTFNNFNSISDKIYNYIEQIEVSGCDPEYIKSDWFRISIKSLLKILLLHKKISLREIACKNRFFIEKHTFFPHPNNFISNQFEAFVLLSVVKDYVNGWNNLFEIFKEIKENNDHILYTKNHLGENRLLLTDLDLNYLIGSLFVFIILNPEKEISRSDFDSEYKNLYIKEYNLTFRYSLIRSNYSLSSYVYRIFKADLNRDENPNIYDFIFKALENLKKFDFY</sequence>
<proteinExistence type="predicted"/>
<organism evidence="2 3">
    <name type="scientific">Empedobacter tilapiae</name>
    <dbReference type="NCBI Taxonomy" id="2491114"/>
    <lineage>
        <taxon>Bacteria</taxon>
        <taxon>Pseudomonadati</taxon>
        <taxon>Bacteroidota</taxon>
        <taxon>Flavobacteriia</taxon>
        <taxon>Flavobacteriales</taxon>
        <taxon>Weeksellaceae</taxon>
        <taxon>Empedobacter</taxon>
    </lineage>
</organism>
<dbReference type="Gene3D" id="3.40.50.300">
    <property type="entry name" value="P-loop containing nucleotide triphosphate hydrolases"/>
    <property type="match status" value="1"/>
</dbReference>